<dbReference type="SMART" id="SM00054">
    <property type="entry name" value="EFh"/>
    <property type="match status" value="4"/>
</dbReference>
<evidence type="ECO:0000313" key="1">
    <source>
        <dbReference type="Proteomes" id="UP000515154"/>
    </source>
</evidence>
<gene>
    <name evidence="2" type="primary">LOC115217846</name>
</gene>
<dbReference type="SUPFAM" id="SSF47473">
    <property type="entry name" value="EF-hand"/>
    <property type="match status" value="1"/>
</dbReference>
<organism evidence="1 2">
    <name type="scientific">Octopus sinensis</name>
    <name type="common">East Asian common octopus</name>
    <dbReference type="NCBI Taxonomy" id="2607531"/>
    <lineage>
        <taxon>Eukaryota</taxon>
        <taxon>Metazoa</taxon>
        <taxon>Spiralia</taxon>
        <taxon>Lophotrochozoa</taxon>
        <taxon>Mollusca</taxon>
        <taxon>Cephalopoda</taxon>
        <taxon>Coleoidea</taxon>
        <taxon>Octopodiformes</taxon>
        <taxon>Octopoda</taxon>
        <taxon>Incirrata</taxon>
        <taxon>Octopodidae</taxon>
        <taxon>Octopus</taxon>
    </lineage>
</organism>
<dbReference type="PROSITE" id="PS00018">
    <property type="entry name" value="EF_HAND_1"/>
    <property type="match status" value="4"/>
</dbReference>
<reference evidence="2" key="1">
    <citation type="submission" date="2025-08" db="UniProtKB">
        <authorList>
            <consortium name="RefSeq"/>
        </authorList>
    </citation>
    <scope>IDENTIFICATION</scope>
</reference>
<dbReference type="PANTHER" id="PTHR23048">
    <property type="entry name" value="MYOSIN LIGHT CHAIN 1, 3"/>
    <property type="match status" value="1"/>
</dbReference>
<dbReference type="AlphaFoldDB" id="A0A6P7T071"/>
<dbReference type="InterPro" id="IPR050230">
    <property type="entry name" value="CALM/Myosin/TropC-like"/>
</dbReference>
<proteinExistence type="predicted"/>
<dbReference type="InterPro" id="IPR011992">
    <property type="entry name" value="EF-hand-dom_pair"/>
</dbReference>
<dbReference type="Proteomes" id="UP000515154">
    <property type="component" value="Linkage group LG1"/>
</dbReference>
<dbReference type="PROSITE" id="PS50222">
    <property type="entry name" value="EF_HAND_2"/>
    <property type="match status" value="4"/>
</dbReference>
<evidence type="ECO:0000313" key="2">
    <source>
        <dbReference type="RefSeq" id="XP_029643406.1"/>
    </source>
</evidence>
<sequence>MENEEIGTKEAMYIIGEKHGFSKERTRELYDSFSLFDRNGDGVISIDELGTVMMSLGQRPTRDELRALLHSVDMNHSGNIDFGEFLDIFARKLNIDPEKELYEVFCVFDQNKDGFISAMELFEVLSRLGEHITKDEVEVMVKEADLNGDGQVDYNEFKSILSGNKSSVSDA</sequence>
<dbReference type="InterPro" id="IPR002048">
    <property type="entry name" value="EF_hand_dom"/>
</dbReference>
<dbReference type="Gene3D" id="1.10.238.10">
    <property type="entry name" value="EF-hand"/>
    <property type="match status" value="2"/>
</dbReference>
<dbReference type="CDD" id="cd00051">
    <property type="entry name" value="EFh"/>
    <property type="match status" value="2"/>
</dbReference>
<dbReference type="PANTHER" id="PTHR23048:SF0">
    <property type="entry name" value="CALMODULIN LIKE 3"/>
    <property type="match status" value="1"/>
</dbReference>
<dbReference type="KEGG" id="osn:115217846"/>
<protein>
    <submittedName>
        <fullName evidence="2">Neo-calmodulin-like</fullName>
    </submittedName>
</protein>
<dbReference type="GO" id="GO:0016460">
    <property type="term" value="C:myosin II complex"/>
    <property type="evidence" value="ECO:0007669"/>
    <property type="project" value="TreeGrafter"/>
</dbReference>
<dbReference type="GO" id="GO:0005509">
    <property type="term" value="F:calcium ion binding"/>
    <property type="evidence" value="ECO:0007669"/>
    <property type="project" value="InterPro"/>
</dbReference>
<name>A0A6P7T071_9MOLL</name>
<accession>A0A6P7T071</accession>
<keyword evidence="1" id="KW-1185">Reference proteome</keyword>
<dbReference type="RefSeq" id="XP_029643406.1">
    <property type="nucleotide sequence ID" value="XM_029787546.2"/>
</dbReference>
<dbReference type="Pfam" id="PF13499">
    <property type="entry name" value="EF-hand_7"/>
    <property type="match status" value="2"/>
</dbReference>
<dbReference type="InterPro" id="IPR018247">
    <property type="entry name" value="EF_Hand_1_Ca_BS"/>
</dbReference>
<dbReference type="FunFam" id="1.10.238.10:FF:000001">
    <property type="entry name" value="Calmodulin 1"/>
    <property type="match status" value="1"/>
</dbReference>